<evidence type="ECO:0000313" key="4">
    <source>
        <dbReference type="Proteomes" id="UP000315525"/>
    </source>
</evidence>
<dbReference type="AlphaFoldDB" id="A0A523UPX9"/>
<keyword evidence="1" id="KW-1133">Transmembrane helix</keyword>
<proteinExistence type="predicted"/>
<evidence type="ECO:0000313" key="2">
    <source>
        <dbReference type="EMBL" id="TET44584.1"/>
    </source>
</evidence>
<organism evidence="2 4">
    <name type="scientific">candidate division TA06 bacterium</name>
    <dbReference type="NCBI Taxonomy" id="2250710"/>
    <lineage>
        <taxon>Bacteria</taxon>
        <taxon>Bacteria division TA06</taxon>
    </lineage>
</organism>
<evidence type="ECO:0000256" key="1">
    <source>
        <dbReference type="SAM" id="Phobius"/>
    </source>
</evidence>
<evidence type="ECO:0000313" key="5">
    <source>
        <dbReference type="Proteomes" id="UP000315534"/>
    </source>
</evidence>
<reference evidence="4 5" key="1">
    <citation type="submission" date="2019-03" db="EMBL/GenBank/DDBJ databases">
        <title>Metabolic potential of uncultured bacteria and archaea associated with petroleum seepage in deep-sea sediments.</title>
        <authorList>
            <person name="Dong X."/>
            <person name="Hubert C."/>
        </authorList>
    </citation>
    <scope>NUCLEOTIDE SEQUENCE [LARGE SCALE GENOMIC DNA]</scope>
    <source>
        <strain evidence="3">E29_bin36</strain>
        <strain evidence="2">E44_bin18</strain>
    </source>
</reference>
<comment type="caution">
    <text evidence="2">The sequence shown here is derived from an EMBL/GenBank/DDBJ whole genome shotgun (WGS) entry which is preliminary data.</text>
</comment>
<accession>A0A523UPX9</accession>
<evidence type="ECO:0000313" key="3">
    <source>
        <dbReference type="EMBL" id="TET82990.1"/>
    </source>
</evidence>
<feature type="transmembrane region" description="Helical" evidence="1">
    <location>
        <begin position="14"/>
        <end position="32"/>
    </location>
</feature>
<dbReference type="Proteomes" id="UP000315525">
    <property type="component" value="Unassembled WGS sequence"/>
</dbReference>
<name>A0A523UPX9_UNCT6</name>
<keyword evidence="1" id="KW-0472">Membrane</keyword>
<dbReference type="EMBL" id="SOJN01000120">
    <property type="protein sequence ID" value="TET44584.1"/>
    <property type="molecule type" value="Genomic_DNA"/>
</dbReference>
<gene>
    <name evidence="3" type="ORF">E3J38_01245</name>
    <name evidence="2" type="ORF">E3J62_09910</name>
</gene>
<dbReference type="Proteomes" id="UP000315534">
    <property type="component" value="Unassembled WGS sequence"/>
</dbReference>
<keyword evidence="1" id="KW-0812">Transmembrane</keyword>
<protein>
    <submittedName>
        <fullName evidence="2">Uncharacterized protein</fullName>
    </submittedName>
</protein>
<sequence length="60" mass="6959">MDDKKSCNVTRREVLVKAAMGVFGVLLLPLFPRVRRETKREKFLRNISNIEASHYKRLAG</sequence>
<dbReference type="EMBL" id="SOIP01000074">
    <property type="protein sequence ID" value="TET82990.1"/>
    <property type="molecule type" value="Genomic_DNA"/>
</dbReference>